<dbReference type="OrthoDB" id="10598489at2759"/>
<dbReference type="EMBL" id="JOKZ01000084">
    <property type="protein sequence ID" value="KKP04229.1"/>
    <property type="molecule type" value="Genomic_DNA"/>
</dbReference>
<name>A0A0G0AGW9_TRIHA</name>
<protein>
    <submittedName>
        <fullName evidence="1">Uncharacterized protein</fullName>
    </submittedName>
</protein>
<sequence>MCFGSSTASTLHIQFCPILSCTVRARTHMHLNGKYKHATSTGTGKQEQLTGAAAAAAAAAGPMQIIYRQIEAFWRAAARIESGFAAWPLSGATRQNSWAVLQLRHAYHL</sequence>
<evidence type="ECO:0000313" key="2">
    <source>
        <dbReference type="Proteomes" id="UP000034112"/>
    </source>
</evidence>
<organism evidence="1 2">
    <name type="scientific">Trichoderma harzianum</name>
    <name type="common">Hypocrea lixii</name>
    <dbReference type="NCBI Taxonomy" id="5544"/>
    <lineage>
        <taxon>Eukaryota</taxon>
        <taxon>Fungi</taxon>
        <taxon>Dikarya</taxon>
        <taxon>Ascomycota</taxon>
        <taxon>Pezizomycotina</taxon>
        <taxon>Sordariomycetes</taxon>
        <taxon>Hypocreomycetidae</taxon>
        <taxon>Hypocreales</taxon>
        <taxon>Hypocreaceae</taxon>
        <taxon>Trichoderma</taxon>
    </lineage>
</organism>
<accession>A0A0G0AGW9</accession>
<proteinExistence type="predicted"/>
<evidence type="ECO:0000313" key="1">
    <source>
        <dbReference type="EMBL" id="KKP04229.1"/>
    </source>
</evidence>
<reference evidence="2" key="1">
    <citation type="journal article" date="2015" name="Genome Announc.">
        <title>Draft whole-genome sequence of the biocontrol agent Trichoderma harzianum T6776.</title>
        <authorList>
            <person name="Baroncelli R."/>
            <person name="Piaggeschi G."/>
            <person name="Fiorini L."/>
            <person name="Bertolini E."/>
            <person name="Zapparata A."/>
            <person name="Pe M.E."/>
            <person name="Sarrocco S."/>
            <person name="Vannacci G."/>
        </authorList>
    </citation>
    <scope>NUCLEOTIDE SEQUENCE [LARGE SCALE GENOMIC DNA]</scope>
    <source>
        <strain evidence="2">T6776</strain>
    </source>
</reference>
<gene>
    <name evidence="1" type="ORF">THAR02_03685</name>
</gene>
<comment type="caution">
    <text evidence="1">The sequence shown here is derived from an EMBL/GenBank/DDBJ whole genome shotgun (WGS) entry which is preliminary data.</text>
</comment>
<dbReference type="Proteomes" id="UP000034112">
    <property type="component" value="Unassembled WGS sequence"/>
</dbReference>
<dbReference type="AlphaFoldDB" id="A0A0G0AGW9"/>